<protein>
    <submittedName>
        <fullName evidence="2">Uncharacterized protein</fullName>
    </submittedName>
</protein>
<dbReference type="Proteomes" id="UP001321473">
    <property type="component" value="Unassembled WGS sequence"/>
</dbReference>
<evidence type="ECO:0000313" key="2">
    <source>
        <dbReference type="EMBL" id="KAK8769707.1"/>
    </source>
</evidence>
<sequence length="68" mass="7764">MPLQPESSSRPEKTSLREPEAESEPPKKRSCTEQESSTCTCGLEKKVEQLECEKQHLMKQLEDSRNVS</sequence>
<reference evidence="2 3" key="1">
    <citation type="journal article" date="2023" name="Arcadia Sci">
        <title>De novo assembly of a long-read Amblyomma americanum tick genome.</title>
        <authorList>
            <person name="Chou S."/>
            <person name="Poskanzer K.E."/>
            <person name="Rollins M."/>
            <person name="Thuy-Boun P.S."/>
        </authorList>
    </citation>
    <scope>NUCLEOTIDE SEQUENCE [LARGE SCALE GENOMIC DNA]</scope>
    <source>
        <strain evidence="2">F_SG_1</strain>
        <tissue evidence="2">Salivary glands</tissue>
    </source>
</reference>
<name>A0AAQ4E4S9_AMBAM</name>
<organism evidence="2 3">
    <name type="scientific">Amblyomma americanum</name>
    <name type="common">Lone star tick</name>
    <dbReference type="NCBI Taxonomy" id="6943"/>
    <lineage>
        <taxon>Eukaryota</taxon>
        <taxon>Metazoa</taxon>
        <taxon>Ecdysozoa</taxon>
        <taxon>Arthropoda</taxon>
        <taxon>Chelicerata</taxon>
        <taxon>Arachnida</taxon>
        <taxon>Acari</taxon>
        <taxon>Parasitiformes</taxon>
        <taxon>Ixodida</taxon>
        <taxon>Ixodoidea</taxon>
        <taxon>Ixodidae</taxon>
        <taxon>Amblyomminae</taxon>
        <taxon>Amblyomma</taxon>
    </lineage>
</organism>
<comment type="caution">
    <text evidence="2">The sequence shown here is derived from an EMBL/GenBank/DDBJ whole genome shotgun (WGS) entry which is preliminary data.</text>
</comment>
<gene>
    <name evidence="2" type="ORF">V5799_013828</name>
</gene>
<dbReference type="EMBL" id="JARKHS020022228">
    <property type="protein sequence ID" value="KAK8769707.1"/>
    <property type="molecule type" value="Genomic_DNA"/>
</dbReference>
<evidence type="ECO:0000256" key="1">
    <source>
        <dbReference type="SAM" id="MobiDB-lite"/>
    </source>
</evidence>
<feature type="non-terminal residue" evidence="2">
    <location>
        <position position="68"/>
    </location>
</feature>
<dbReference type="AlphaFoldDB" id="A0AAQ4E4S9"/>
<proteinExistence type="predicted"/>
<keyword evidence="3" id="KW-1185">Reference proteome</keyword>
<evidence type="ECO:0000313" key="3">
    <source>
        <dbReference type="Proteomes" id="UP001321473"/>
    </source>
</evidence>
<accession>A0AAQ4E4S9</accession>
<feature type="compositionally biased region" description="Basic and acidic residues" evidence="1">
    <location>
        <begin position="9"/>
        <end position="32"/>
    </location>
</feature>
<feature type="region of interest" description="Disordered" evidence="1">
    <location>
        <begin position="1"/>
        <end position="36"/>
    </location>
</feature>